<accession>A0ABQ8J6Z0</accession>
<evidence type="ECO:0000313" key="2">
    <source>
        <dbReference type="Proteomes" id="UP000887458"/>
    </source>
</evidence>
<protein>
    <submittedName>
        <fullName evidence="1">Uncharacterized protein</fullName>
    </submittedName>
</protein>
<dbReference type="EMBL" id="NJHN03000064">
    <property type="protein sequence ID" value="KAH9418358.1"/>
    <property type="molecule type" value="Genomic_DNA"/>
</dbReference>
<dbReference type="Proteomes" id="UP000887458">
    <property type="component" value="Unassembled WGS sequence"/>
</dbReference>
<reference evidence="1 2" key="2">
    <citation type="journal article" date="2022" name="Mol. Biol. Evol.">
        <title>Comparative Genomics Reveals Insights into the Divergent Evolution of Astigmatic Mites and Household Pest Adaptations.</title>
        <authorList>
            <person name="Xiong Q."/>
            <person name="Wan A.T."/>
            <person name="Liu X."/>
            <person name="Fung C.S."/>
            <person name="Xiao X."/>
            <person name="Malainual N."/>
            <person name="Hou J."/>
            <person name="Wang L."/>
            <person name="Wang M."/>
            <person name="Yang K.Y."/>
            <person name="Cui Y."/>
            <person name="Leung E.L."/>
            <person name="Nong W."/>
            <person name="Shin S.K."/>
            <person name="Au S.W."/>
            <person name="Jeong K.Y."/>
            <person name="Chew F.T."/>
            <person name="Hui J.H."/>
            <person name="Leung T.F."/>
            <person name="Tungtrongchitr A."/>
            <person name="Zhong N."/>
            <person name="Liu Z."/>
            <person name="Tsui S.K."/>
        </authorList>
    </citation>
    <scope>NUCLEOTIDE SEQUENCE [LARGE SCALE GENOMIC DNA]</scope>
    <source>
        <strain evidence="1">Derp</strain>
    </source>
</reference>
<keyword evidence="2" id="KW-1185">Reference proteome</keyword>
<name>A0ABQ8J6Z0_DERPT</name>
<comment type="caution">
    <text evidence="1">The sequence shown here is derived from an EMBL/GenBank/DDBJ whole genome shotgun (WGS) entry which is preliminary data.</text>
</comment>
<gene>
    <name evidence="1" type="ORF">DERP_010227</name>
</gene>
<evidence type="ECO:0000313" key="1">
    <source>
        <dbReference type="EMBL" id="KAH9418358.1"/>
    </source>
</evidence>
<sequence>MPAAFDEELFKILSCELAIVVIMPNSCCCDINNQIEYHEYYQCYYDCYGFFHFQAEKKQS</sequence>
<reference evidence="1 2" key="1">
    <citation type="journal article" date="2018" name="J. Allergy Clin. Immunol.">
        <title>High-quality assembly of Dermatophagoides pteronyssinus genome and transcriptome reveals a wide range of novel allergens.</title>
        <authorList>
            <person name="Liu X.Y."/>
            <person name="Yang K.Y."/>
            <person name="Wang M.Q."/>
            <person name="Kwok J.S."/>
            <person name="Zeng X."/>
            <person name="Yang Z."/>
            <person name="Xiao X.J."/>
            <person name="Lau C.P."/>
            <person name="Li Y."/>
            <person name="Huang Z.M."/>
            <person name="Ba J.G."/>
            <person name="Yim A.K."/>
            <person name="Ouyang C.Y."/>
            <person name="Ngai S.M."/>
            <person name="Chan T.F."/>
            <person name="Leung E.L."/>
            <person name="Liu L."/>
            <person name="Liu Z.G."/>
            <person name="Tsui S.K."/>
        </authorList>
    </citation>
    <scope>NUCLEOTIDE SEQUENCE [LARGE SCALE GENOMIC DNA]</scope>
    <source>
        <strain evidence="1">Derp</strain>
    </source>
</reference>
<organism evidence="1 2">
    <name type="scientific">Dermatophagoides pteronyssinus</name>
    <name type="common">European house dust mite</name>
    <dbReference type="NCBI Taxonomy" id="6956"/>
    <lineage>
        <taxon>Eukaryota</taxon>
        <taxon>Metazoa</taxon>
        <taxon>Ecdysozoa</taxon>
        <taxon>Arthropoda</taxon>
        <taxon>Chelicerata</taxon>
        <taxon>Arachnida</taxon>
        <taxon>Acari</taxon>
        <taxon>Acariformes</taxon>
        <taxon>Sarcoptiformes</taxon>
        <taxon>Astigmata</taxon>
        <taxon>Psoroptidia</taxon>
        <taxon>Analgoidea</taxon>
        <taxon>Pyroglyphidae</taxon>
        <taxon>Dermatophagoidinae</taxon>
        <taxon>Dermatophagoides</taxon>
    </lineage>
</organism>
<proteinExistence type="predicted"/>